<accession>A0A2P8FG89</accession>
<dbReference type="PANTHER" id="PTHR32057:SF14">
    <property type="entry name" value="PROTEIN ADENYLYLTRANSFERASE SELO, MITOCHONDRIAL"/>
    <property type="match status" value="1"/>
</dbReference>
<comment type="catalytic activity">
    <reaction evidence="8">
        <text>L-threonyl-[protein] + ATP = 3-O-(5'-adenylyl)-L-threonyl-[protein] + diphosphate</text>
        <dbReference type="Rhea" id="RHEA:54292"/>
        <dbReference type="Rhea" id="RHEA-COMP:11060"/>
        <dbReference type="Rhea" id="RHEA-COMP:13847"/>
        <dbReference type="ChEBI" id="CHEBI:30013"/>
        <dbReference type="ChEBI" id="CHEBI:30616"/>
        <dbReference type="ChEBI" id="CHEBI:33019"/>
        <dbReference type="ChEBI" id="CHEBI:138113"/>
        <dbReference type="EC" id="2.7.7.108"/>
    </reaction>
</comment>
<keyword evidence="4 8" id="KW-0479">Metal-binding</keyword>
<feature type="binding site" evidence="8">
    <location>
        <position position="117"/>
    </location>
    <ligand>
        <name>ATP</name>
        <dbReference type="ChEBI" id="CHEBI:30616"/>
    </ligand>
</feature>
<gene>
    <name evidence="8" type="primary">ydiU</name>
    <name evidence="8" type="synonym">selO</name>
    <name evidence="9" type="ORF">CLV88_103379</name>
</gene>
<feature type="binding site" evidence="8">
    <location>
        <position position="90"/>
    </location>
    <ligand>
        <name>ATP</name>
        <dbReference type="ChEBI" id="CHEBI:30616"/>
    </ligand>
</feature>
<keyword evidence="10" id="KW-1185">Reference proteome</keyword>
<keyword evidence="7 8" id="KW-0460">Magnesium</keyword>
<dbReference type="Pfam" id="PF02696">
    <property type="entry name" value="SelO"/>
    <property type="match status" value="1"/>
</dbReference>
<dbReference type="HAMAP" id="MF_00692">
    <property type="entry name" value="SelO"/>
    <property type="match status" value="1"/>
</dbReference>
<comment type="catalytic activity">
    <reaction evidence="8">
        <text>L-seryl-[protein] + UTP = O-(5'-uridylyl)-L-seryl-[protein] + diphosphate</text>
        <dbReference type="Rhea" id="RHEA:64604"/>
        <dbReference type="Rhea" id="RHEA-COMP:9863"/>
        <dbReference type="Rhea" id="RHEA-COMP:16635"/>
        <dbReference type="ChEBI" id="CHEBI:29999"/>
        <dbReference type="ChEBI" id="CHEBI:33019"/>
        <dbReference type="ChEBI" id="CHEBI:46398"/>
        <dbReference type="ChEBI" id="CHEBI:156051"/>
    </reaction>
</comment>
<feature type="active site" description="Proton acceptor" evidence="8">
    <location>
        <position position="240"/>
    </location>
</feature>
<feature type="binding site" evidence="8">
    <location>
        <position position="105"/>
    </location>
    <ligand>
        <name>ATP</name>
        <dbReference type="ChEBI" id="CHEBI:30616"/>
    </ligand>
</feature>
<feature type="binding site" evidence="8">
    <location>
        <position position="175"/>
    </location>
    <ligand>
        <name>ATP</name>
        <dbReference type="ChEBI" id="CHEBI:30616"/>
    </ligand>
</feature>
<feature type="binding site" evidence="8">
    <location>
        <position position="118"/>
    </location>
    <ligand>
        <name>ATP</name>
        <dbReference type="ChEBI" id="CHEBI:30616"/>
    </ligand>
</feature>
<feature type="binding site" evidence="8">
    <location>
        <position position="89"/>
    </location>
    <ligand>
        <name>ATP</name>
        <dbReference type="ChEBI" id="CHEBI:30616"/>
    </ligand>
</feature>
<feature type="binding site" evidence="8">
    <location>
        <position position="168"/>
    </location>
    <ligand>
        <name>ATP</name>
        <dbReference type="ChEBI" id="CHEBI:30616"/>
    </ligand>
</feature>
<keyword evidence="8" id="KW-0464">Manganese</keyword>
<comment type="catalytic activity">
    <reaction evidence="8">
        <text>L-tyrosyl-[protein] + ATP = O-(5'-adenylyl)-L-tyrosyl-[protein] + diphosphate</text>
        <dbReference type="Rhea" id="RHEA:54288"/>
        <dbReference type="Rhea" id="RHEA-COMP:10136"/>
        <dbReference type="Rhea" id="RHEA-COMP:13846"/>
        <dbReference type="ChEBI" id="CHEBI:30616"/>
        <dbReference type="ChEBI" id="CHEBI:33019"/>
        <dbReference type="ChEBI" id="CHEBI:46858"/>
        <dbReference type="ChEBI" id="CHEBI:83624"/>
        <dbReference type="EC" id="2.7.7.108"/>
    </reaction>
</comment>
<evidence type="ECO:0000256" key="8">
    <source>
        <dbReference type="HAMAP-Rule" id="MF_00692"/>
    </source>
</evidence>
<evidence type="ECO:0000256" key="3">
    <source>
        <dbReference type="ARBA" id="ARBA00022695"/>
    </source>
</evidence>
<proteinExistence type="inferred from homology"/>
<dbReference type="EC" id="2.7.7.-" evidence="8"/>
<sequence>MNLHIPFDNSYARLPAQLFSKHAPTSVAAPRLVAFNRALAEQLGITGDADDDTLAMIFSGNTLPPGAEPLAQLYAGHQFGNWNPQLGDGRAILLGEAKGYDIQLKGSGPTPYARRGDGRAWLGPVLREYVVSEAMHALGIPTTRALAAVETGEDVYRESALPGAVLTRVASSHLRVGTFQILAARQDLSGLKALFEHAISRHYPDAQTPTDFLRAVIDKQAQLIAAWMSVGFIHGVMNTDNCAISGETIDYGPCAYMDTYHPETVFSSIDRQGRYAFSNQPQIIVWNMAQLATALIPLMPDAEAAVEEFTSAVHAMPKKIEGYWLNRFGAKIGLTSELQGDAELISDVLSLMAQDRLDFTNSFKALSGDSPVDHFTNRNAFLAWETRWRTRLAKETTAPTETMDAANPVLIPRNHQIEQMIQSAVQGDYDPFHRLMQAYSAPFEPNEAYSDLRKPPEEAERVRATFCGT</sequence>
<dbReference type="EC" id="2.7.7.108" evidence="8"/>
<evidence type="ECO:0000256" key="2">
    <source>
        <dbReference type="ARBA" id="ARBA00022679"/>
    </source>
</evidence>
<organism evidence="9 10">
    <name type="scientific">Shimia abyssi</name>
    <dbReference type="NCBI Taxonomy" id="1662395"/>
    <lineage>
        <taxon>Bacteria</taxon>
        <taxon>Pseudomonadati</taxon>
        <taxon>Pseudomonadota</taxon>
        <taxon>Alphaproteobacteria</taxon>
        <taxon>Rhodobacterales</taxon>
        <taxon>Roseobacteraceae</taxon>
    </lineage>
</organism>
<feature type="binding site" evidence="8">
    <location>
        <position position="250"/>
    </location>
    <ligand>
        <name>Mg(2+)</name>
        <dbReference type="ChEBI" id="CHEBI:18420"/>
    </ligand>
</feature>
<comment type="function">
    <text evidence="8">Nucleotidyltransferase involved in the post-translational modification of proteins. It can catalyze the addition of adenosine monophosphate (AMP) or uridine monophosphate (UMP) to a protein, resulting in modifications known as AMPylation and UMPylation.</text>
</comment>
<reference evidence="9 10" key="1">
    <citation type="submission" date="2018-03" db="EMBL/GenBank/DDBJ databases">
        <title>Genomic Encyclopedia of Archaeal and Bacterial Type Strains, Phase II (KMG-II): from individual species to whole genera.</title>
        <authorList>
            <person name="Goeker M."/>
        </authorList>
    </citation>
    <scope>NUCLEOTIDE SEQUENCE [LARGE SCALE GENOMIC DNA]</scope>
    <source>
        <strain evidence="9 10">DSM 100673</strain>
    </source>
</reference>
<feature type="binding site" evidence="8">
    <location>
        <position position="241"/>
    </location>
    <ligand>
        <name>Mg(2+)</name>
        <dbReference type="ChEBI" id="CHEBI:18420"/>
    </ligand>
</feature>
<dbReference type="GO" id="GO:0070733">
    <property type="term" value="F:AMPylase activity"/>
    <property type="evidence" value="ECO:0007669"/>
    <property type="project" value="UniProtKB-EC"/>
</dbReference>
<feature type="binding site" evidence="8">
    <location>
        <position position="250"/>
    </location>
    <ligand>
        <name>ATP</name>
        <dbReference type="ChEBI" id="CHEBI:30616"/>
    </ligand>
</feature>
<dbReference type="GO" id="GO:0030145">
    <property type="term" value="F:manganese ion binding"/>
    <property type="evidence" value="ECO:0007669"/>
    <property type="project" value="UniProtKB-UniRule"/>
</dbReference>
<comment type="similarity">
    <text evidence="1 8">Belongs to the SELO family.</text>
</comment>
<comment type="caution">
    <text evidence="9">The sequence shown here is derived from an EMBL/GenBank/DDBJ whole genome shotgun (WGS) entry which is preliminary data.</text>
</comment>
<dbReference type="PANTHER" id="PTHR32057">
    <property type="entry name" value="PROTEIN ADENYLYLTRANSFERASE SELO, MITOCHONDRIAL"/>
    <property type="match status" value="1"/>
</dbReference>
<name>A0A2P8FG89_9RHOB</name>
<evidence type="ECO:0000256" key="5">
    <source>
        <dbReference type="ARBA" id="ARBA00022741"/>
    </source>
</evidence>
<keyword evidence="2 8" id="KW-0808">Transferase</keyword>
<evidence type="ECO:0000256" key="1">
    <source>
        <dbReference type="ARBA" id="ARBA00009747"/>
    </source>
</evidence>
<dbReference type="OrthoDB" id="9776281at2"/>
<dbReference type="AlphaFoldDB" id="A0A2P8FG89"/>
<dbReference type="NCBIfam" id="NF000658">
    <property type="entry name" value="PRK00029.1"/>
    <property type="match status" value="1"/>
</dbReference>
<evidence type="ECO:0000313" key="10">
    <source>
        <dbReference type="Proteomes" id="UP000240418"/>
    </source>
</evidence>
<comment type="catalytic activity">
    <reaction evidence="8">
        <text>L-histidyl-[protein] + UTP = N(tele)-(5'-uridylyl)-L-histidyl-[protein] + diphosphate</text>
        <dbReference type="Rhea" id="RHEA:83891"/>
        <dbReference type="Rhea" id="RHEA-COMP:9745"/>
        <dbReference type="Rhea" id="RHEA-COMP:20239"/>
        <dbReference type="ChEBI" id="CHEBI:29979"/>
        <dbReference type="ChEBI" id="CHEBI:33019"/>
        <dbReference type="ChEBI" id="CHEBI:46398"/>
        <dbReference type="ChEBI" id="CHEBI:233474"/>
    </reaction>
</comment>
<dbReference type="Proteomes" id="UP000240418">
    <property type="component" value="Unassembled WGS sequence"/>
</dbReference>
<dbReference type="RefSeq" id="WP_106607969.1">
    <property type="nucleotide sequence ID" value="NZ_PYGJ01000003.1"/>
</dbReference>
<comment type="cofactor">
    <cofactor evidence="8">
        <name>Mg(2+)</name>
        <dbReference type="ChEBI" id="CHEBI:18420"/>
    </cofactor>
    <cofactor evidence="8">
        <name>Mn(2+)</name>
        <dbReference type="ChEBI" id="CHEBI:29035"/>
    </cofactor>
</comment>
<dbReference type="EMBL" id="PYGJ01000003">
    <property type="protein sequence ID" value="PSL20729.1"/>
    <property type="molecule type" value="Genomic_DNA"/>
</dbReference>
<evidence type="ECO:0000313" key="9">
    <source>
        <dbReference type="EMBL" id="PSL20729.1"/>
    </source>
</evidence>
<evidence type="ECO:0000256" key="7">
    <source>
        <dbReference type="ARBA" id="ARBA00022842"/>
    </source>
</evidence>
<keyword evidence="6 8" id="KW-0067">ATP-binding</keyword>
<evidence type="ECO:0000256" key="4">
    <source>
        <dbReference type="ARBA" id="ARBA00022723"/>
    </source>
</evidence>
<evidence type="ECO:0000256" key="6">
    <source>
        <dbReference type="ARBA" id="ARBA00022840"/>
    </source>
</evidence>
<dbReference type="GO" id="GO:0005524">
    <property type="term" value="F:ATP binding"/>
    <property type="evidence" value="ECO:0007669"/>
    <property type="project" value="UniProtKB-UniRule"/>
</dbReference>
<keyword evidence="3 8" id="KW-0548">Nucleotidyltransferase</keyword>
<feature type="binding site" evidence="8">
    <location>
        <position position="87"/>
    </location>
    <ligand>
        <name>ATP</name>
        <dbReference type="ChEBI" id="CHEBI:30616"/>
    </ligand>
</feature>
<comment type="catalytic activity">
    <reaction evidence="8">
        <text>L-tyrosyl-[protein] + UTP = O-(5'-uridylyl)-L-tyrosyl-[protein] + diphosphate</text>
        <dbReference type="Rhea" id="RHEA:83887"/>
        <dbReference type="Rhea" id="RHEA-COMP:10136"/>
        <dbReference type="Rhea" id="RHEA-COMP:20238"/>
        <dbReference type="ChEBI" id="CHEBI:33019"/>
        <dbReference type="ChEBI" id="CHEBI:46398"/>
        <dbReference type="ChEBI" id="CHEBI:46858"/>
        <dbReference type="ChEBI" id="CHEBI:90602"/>
    </reaction>
</comment>
<keyword evidence="5 8" id="KW-0547">Nucleotide-binding</keyword>
<comment type="catalytic activity">
    <reaction evidence="8">
        <text>L-seryl-[protein] + ATP = 3-O-(5'-adenylyl)-L-seryl-[protein] + diphosphate</text>
        <dbReference type="Rhea" id="RHEA:58120"/>
        <dbReference type="Rhea" id="RHEA-COMP:9863"/>
        <dbReference type="Rhea" id="RHEA-COMP:15073"/>
        <dbReference type="ChEBI" id="CHEBI:29999"/>
        <dbReference type="ChEBI" id="CHEBI:30616"/>
        <dbReference type="ChEBI" id="CHEBI:33019"/>
        <dbReference type="ChEBI" id="CHEBI:142516"/>
        <dbReference type="EC" id="2.7.7.108"/>
    </reaction>
</comment>
<dbReference type="InterPro" id="IPR003846">
    <property type="entry name" value="SelO"/>
</dbReference>
<protein>
    <recommendedName>
        <fullName evidence="8">Protein nucleotidyltransferase YdiU</fullName>
        <ecNumber evidence="8">2.7.7.-</ecNumber>
    </recommendedName>
    <alternativeName>
        <fullName evidence="8">Protein adenylyltransferase YdiU</fullName>
        <ecNumber evidence="8">2.7.7.108</ecNumber>
    </alternativeName>
    <alternativeName>
        <fullName evidence="8">Protein uridylyltransferase YdiU</fullName>
        <ecNumber evidence="8">2.7.7.-</ecNumber>
    </alternativeName>
</protein>
<dbReference type="GO" id="GO:0000287">
    <property type="term" value="F:magnesium ion binding"/>
    <property type="evidence" value="ECO:0007669"/>
    <property type="project" value="UniProtKB-UniRule"/>
</dbReference>